<protein>
    <submittedName>
        <fullName evidence="3">Uncharacterized protein</fullName>
    </submittedName>
</protein>
<dbReference type="GO" id="GO:0047617">
    <property type="term" value="F:fatty acyl-CoA hydrolase activity"/>
    <property type="evidence" value="ECO:0007669"/>
    <property type="project" value="TreeGrafter"/>
</dbReference>
<dbReference type="CDD" id="cd00586">
    <property type="entry name" value="4HBT"/>
    <property type="match status" value="1"/>
</dbReference>
<dbReference type="Gene3D" id="3.10.129.10">
    <property type="entry name" value="Hotdog Thioesterase"/>
    <property type="match status" value="1"/>
</dbReference>
<sequence length="147" mass="16717">MLRSIKGKVTSISTRITVRIRFSETDAMGVVWHGSYMHFMEDARAAFGQEHRLGFQEAMVTGLWAPVVNVRIDYKQSLYYGDGVEVEIRFVDTPAAKLVFAYTIRNLRTGQVAAEAESTQVFIRQSDRQLILSVPDFLLEWKKGKGL</sequence>
<dbReference type="PATRIC" id="fig|1702214.3.peg.996"/>
<evidence type="ECO:0000313" key="4">
    <source>
        <dbReference type="Proteomes" id="UP000054172"/>
    </source>
</evidence>
<keyword evidence="2" id="KW-0378">Hydrolase</keyword>
<dbReference type="InterPro" id="IPR006684">
    <property type="entry name" value="YbgC/YbaW"/>
</dbReference>
<dbReference type="InterPro" id="IPR008272">
    <property type="entry name" value="HB-CoA_thioesterase_AS"/>
</dbReference>
<dbReference type="PANTHER" id="PTHR31793">
    <property type="entry name" value="4-HYDROXYBENZOYL-COA THIOESTERASE FAMILY MEMBER"/>
    <property type="match status" value="1"/>
</dbReference>
<dbReference type="AlphaFoldDB" id="A0A0Q4B6P4"/>
<dbReference type="InterPro" id="IPR050563">
    <property type="entry name" value="4-hydroxybenzoyl-CoA_TE"/>
</dbReference>
<evidence type="ECO:0000313" key="3">
    <source>
        <dbReference type="EMBL" id="KQM08476.1"/>
    </source>
</evidence>
<dbReference type="STRING" id="1702214.AL399_07115"/>
<dbReference type="Pfam" id="PF13279">
    <property type="entry name" value="4HBT_2"/>
    <property type="match status" value="1"/>
</dbReference>
<evidence type="ECO:0000256" key="1">
    <source>
        <dbReference type="ARBA" id="ARBA00005953"/>
    </source>
</evidence>
<comment type="caution">
    <text evidence="3">The sequence shown here is derived from an EMBL/GenBank/DDBJ whole genome shotgun (WGS) entry which is preliminary data.</text>
</comment>
<gene>
    <name evidence="3" type="ORF">AL399_07115</name>
</gene>
<dbReference type="EMBL" id="LIIK01000036">
    <property type="protein sequence ID" value="KQM08476.1"/>
    <property type="molecule type" value="Genomic_DNA"/>
</dbReference>
<comment type="similarity">
    <text evidence="1">Belongs to the 4-hydroxybenzoyl-CoA thioesterase family.</text>
</comment>
<keyword evidence="4" id="KW-1185">Reference proteome</keyword>
<organism evidence="3 4">
    <name type="scientific">Candidatus [Bacteroides] periocalifornicus</name>
    <dbReference type="NCBI Taxonomy" id="1702214"/>
    <lineage>
        <taxon>Bacteria</taxon>
        <taxon>Pseudomonadati</taxon>
        <taxon>Bacteroidota</taxon>
    </lineage>
</organism>
<dbReference type="PROSITE" id="PS01328">
    <property type="entry name" value="4HBCOA_THIOESTERASE"/>
    <property type="match status" value="1"/>
</dbReference>
<proteinExistence type="inferred from homology"/>
<dbReference type="SUPFAM" id="SSF54637">
    <property type="entry name" value="Thioesterase/thiol ester dehydrase-isomerase"/>
    <property type="match status" value="1"/>
</dbReference>
<dbReference type="InterPro" id="IPR029069">
    <property type="entry name" value="HotDog_dom_sf"/>
</dbReference>
<name>A0A0Q4B6P4_9BACT</name>
<evidence type="ECO:0000256" key="2">
    <source>
        <dbReference type="ARBA" id="ARBA00022801"/>
    </source>
</evidence>
<accession>A0A0Q4B6P4</accession>
<dbReference type="NCBIfam" id="TIGR00051">
    <property type="entry name" value="YbgC/FadM family acyl-CoA thioesterase"/>
    <property type="match status" value="1"/>
</dbReference>
<dbReference type="PANTHER" id="PTHR31793:SF27">
    <property type="entry name" value="NOVEL THIOESTERASE SUPERFAMILY DOMAIN AND SAPOSIN A-TYPE DOMAIN CONTAINING PROTEIN (0610012H03RIK)"/>
    <property type="match status" value="1"/>
</dbReference>
<dbReference type="Proteomes" id="UP000054172">
    <property type="component" value="Unassembled WGS sequence"/>
</dbReference>
<reference evidence="3" key="1">
    <citation type="submission" date="2015-08" db="EMBL/GenBank/DDBJ databases">
        <title>Candidatus Bacteriodes Periocalifornicus.</title>
        <authorList>
            <person name="McLean J.S."/>
            <person name="Kelley S."/>
        </authorList>
    </citation>
    <scope>NUCLEOTIDE SEQUENCE [LARGE SCALE GENOMIC DNA]</scope>
    <source>
        <strain evidence="3">12B</strain>
    </source>
</reference>